<keyword evidence="8" id="KW-1185">Reference proteome</keyword>
<evidence type="ECO:0000313" key="8">
    <source>
        <dbReference type="Proteomes" id="UP000240653"/>
    </source>
</evidence>
<protein>
    <submittedName>
        <fullName evidence="7">Glycerol-3-phosphate ABC transporter ATP-binding protein</fullName>
    </submittedName>
</protein>
<organism evidence="7 8">
    <name type="scientific">Pseudaminobacter soli</name>
    <name type="common">ex Li et al. 2025</name>
    <dbReference type="NCBI Taxonomy" id="1295366"/>
    <lineage>
        <taxon>Bacteria</taxon>
        <taxon>Pseudomonadati</taxon>
        <taxon>Pseudomonadota</taxon>
        <taxon>Alphaproteobacteria</taxon>
        <taxon>Hyphomicrobiales</taxon>
        <taxon>Phyllobacteriaceae</taxon>
        <taxon>Pseudaminobacter</taxon>
    </lineage>
</organism>
<dbReference type="RefSeq" id="WP_106725485.1">
    <property type="nucleotide sequence ID" value="NZ_PXYL01000009.1"/>
</dbReference>
<evidence type="ECO:0000256" key="5">
    <source>
        <dbReference type="ARBA" id="ARBA00022840"/>
    </source>
</evidence>
<comment type="similarity">
    <text evidence="2">Belongs to the ABC transporter superfamily.</text>
</comment>
<dbReference type="PANTHER" id="PTHR43875:SF1">
    <property type="entry name" value="OSMOPROTECTIVE COMPOUNDS UPTAKE ATP-BINDING PROTEIN GGTA"/>
    <property type="match status" value="1"/>
</dbReference>
<dbReference type="Gene3D" id="3.40.50.300">
    <property type="entry name" value="P-loop containing nucleotide triphosphate hydrolases"/>
    <property type="match status" value="1"/>
</dbReference>
<dbReference type="Pfam" id="PF00005">
    <property type="entry name" value="ABC_tran"/>
    <property type="match status" value="1"/>
</dbReference>
<evidence type="ECO:0000256" key="3">
    <source>
        <dbReference type="ARBA" id="ARBA00022448"/>
    </source>
</evidence>
<sequence>MTATVSISSIEKNFGATKTLKGVSVDVAAGEFLTLVGPSGCGKSTLLRIIAGLIPQDGGTISIDGAPVDHLLPKARDVSMVFQSYALYPHMSVRENIATPLKVRRLSSFARWPLVGKFAPGQAAARAEIAEAVKQVAAQVEIEALLDRRPAQLSGGQRQRVALARAMVRQPRVFLMDEPLSNLDARLRVHMRGELSELHQRLGATFIYVTHDQVEAMTMSTRVALMMDGEIVQVATPDEIYTNPADVRVARFIGSPEINLLQGRADPQGRISIAGRATALRTEAVGQLTVGLRPEILTIDDGSSDIVIDGRLQRVERLGHDVLLHVRNDGSDRKNMTLRVSAAELEALQMSGRLEENFTIGARATAALLFDADGKRLPAIHGATASEPLTYSSGRKLVGV</sequence>
<evidence type="ECO:0000256" key="4">
    <source>
        <dbReference type="ARBA" id="ARBA00022741"/>
    </source>
</evidence>
<dbReference type="PROSITE" id="PS00211">
    <property type="entry name" value="ABC_TRANSPORTER_1"/>
    <property type="match status" value="1"/>
</dbReference>
<keyword evidence="4" id="KW-0547">Nucleotide-binding</keyword>
<dbReference type="InterPro" id="IPR008995">
    <property type="entry name" value="Mo/tungstate-bd_C_term_dom"/>
</dbReference>
<dbReference type="EMBL" id="PXYL01000009">
    <property type="protein sequence ID" value="PSJ58952.1"/>
    <property type="molecule type" value="Genomic_DNA"/>
</dbReference>
<dbReference type="InterPro" id="IPR017871">
    <property type="entry name" value="ABC_transporter-like_CS"/>
</dbReference>
<dbReference type="Gene3D" id="2.40.50.140">
    <property type="entry name" value="Nucleic acid-binding proteins"/>
    <property type="match status" value="1"/>
</dbReference>
<dbReference type="InterPro" id="IPR047641">
    <property type="entry name" value="ABC_transpr_MalK/UgpC-like"/>
</dbReference>
<dbReference type="GO" id="GO:0016887">
    <property type="term" value="F:ATP hydrolysis activity"/>
    <property type="evidence" value="ECO:0007669"/>
    <property type="project" value="InterPro"/>
</dbReference>
<dbReference type="InterPro" id="IPR027417">
    <property type="entry name" value="P-loop_NTPase"/>
</dbReference>
<dbReference type="GO" id="GO:0005524">
    <property type="term" value="F:ATP binding"/>
    <property type="evidence" value="ECO:0007669"/>
    <property type="project" value="UniProtKB-KW"/>
</dbReference>
<dbReference type="InterPro" id="IPR013611">
    <property type="entry name" value="Transp-assoc_OB_typ2"/>
</dbReference>
<dbReference type="SMART" id="SM00382">
    <property type="entry name" value="AAA"/>
    <property type="match status" value="1"/>
</dbReference>
<accession>A0A2P7S8Y7</accession>
<evidence type="ECO:0000313" key="7">
    <source>
        <dbReference type="EMBL" id="PSJ58952.1"/>
    </source>
</evidence>
<dbReference type="FunFam" id="3.40.50.300:FF:000042">
    <property type="entry name" value="Maltose/maltodextrin ABC transporter, ATP-binding protein"/>
    <property type="match status" value="1"/>
</dbReference>
<reference evidence="7 8" key="1">
    <citation type="submission" date="2018-03" db="EMBL/GenBank/DDBJ databases">
        <title>The draft genome of Mesorhizobium soli JCM 19897.</title>
        <authorList>
            <person name="Li L."/>
            <person name="Liu L."/>
            <person name="Liang L."/>
            <person name="Wang T."/>
            <person name="Zhang X."/>
        </authorList>
    </citation>
    <scope>NUCLEOTIDE SEQUENCE [LARGE SCALE GENOMIC DNA]</scope>
    <source>
        <strain evidence="7 8">JCM 19897</strain>
    </source>
</reference>
<feature type="domain" description="ABC transporter" evidence="6">
    <location>
        <begin position="5"/>
        <end position="253"/>
    </location>
</feature>
<dbReference type="Gene3D" id="2.40.50.100">
    <property type="match status" value="1"/>
</dbReference>
<gene>
    <name evidence="7" type="ORF">C7I85_18560</name>
</gene>
<keyword evidence="3" id="KW-0813">Transport</keyword>
<dbReference type="InterPro" id="IPR012340">
    <property type="entry name" value="NA-bd_OB-fold"/>
</dbReference>
<dbReference type="Pfam" id="PF08402">
    <property type="entry name" value="TOBE_2"/>
    <property type="match status" value="1"/>
</dbReference>
<comment type="subcellular location">
    <subcellularLocation>
        <location evidence="1">Cell inner membrane</location>
        <topology evidence="1">Peripheral membrane protein</topology>
    </subcellularLocation>
</comment>
<dbReference type="SUPFAM" id="SSF50331">
    <property type="entry name" value="MOP-like"/>
    <property type="match status" value="1"/>
</dbReference>
<dbReference type="SUPFAM" id="SSF52540">
    <property type="entry name" value="P-loop containing nucleoside triphosphate hydrolases"/>
    <property type="match status" value="1"/>
</dbReference>
<dbReference type="PANTHER" id="PTHR43875">
    <property type="entry name" value="MALTODEXTRIN IMPORT ATP-BINDING PROTEIN MSMX"/>
    <property type="match status" value="1"/>
</dbReference>
<dbReference type="InterPro" id="IPR003439">
    <property type="entry name" value="ABC_transporter-like_ATP-bd"/>
</dbReference>
<dbReference type="Proteomes" id="UP000240653">
    <property type="component" value="Unassembled WGS sequence"/>
</dbReference>
<dbReference type="GO" id="GO:0055052">
    <property type="term" value="C:ATP-binding cassette (ABC) transporter complex, substrate-binding subunit-containing"/>
    <property type="evidence" value="ECO:0007669"/>
    <property type="project" value="TreeGrafter"/>
</dbReference>
<dbReference type="AlphaFoldDB" id="A0A2P7S8Y7"/>
<evidence type="ECO:0000256" key="1">
    <source>
        <dbReference type="ARBA" id="ARBA00004417"/>
    </source>
</evidence>
<name>A0A2P7S8Y7_9HYPH</name>
<dbReference type="PROSITE" id="PS50893">
    <property type="entry name" value="ABC_TRANSPORTER_2"/>
    <property type="match status" value="1"/>
</dbReference>
<comment type="caution">
    <text evidence="7">The sequence shown here is derived from an EMBL/GenBank/DDBJ whole genome shotgun (WGS) entry which is preliminary data.</text>
</comment>
<dbReference type="InterPro" id="IPR003593">
    <property type="entry name" value="AAA+_ATPase"/>
</dbReference>
<keyword evidence="5 7" id="KW-0067">ATP-binding</keyword>
<dbReference type="OrthoDB" id="9802264at2"/>
<evidence type="ECO:0000259" key="6">
    <source>
        <dbReference type="PROSITE" id="PS50893"/>
    </source>
</evidence>
<dbReference type="GO" id="GO:0140359">
    <property type="term" value="F:ABC-type transporter activity"/>
    <property type="evidence" value="ECO:0007669"/>
    <property type="project" value="UniProtKB-ARBA"/>
</dbReference>
<evidence type="ECO:0000256" key="2">
    <source>
        <dbReference type="ARBA" id="ARBA00005417"/>
    </source>
</evidence>
<proteinExistence type="inferred from homology"/>